<dbReference type="Proteomes" id="UP000702544">
    <property type="component" value="Unassembled WGS sequence"/>
</dbReference>
<evidence type="ECO:0000313" key="3">
    <source>
        <dbReference type="Proteomes" id="UP000702544"/>
    </source>
</evidence>
<evidence type="ECO:0000313" key="2">
    <source>
        <dbReference type="EMBL" id="NIR76696.1"/>
    </source>
</evidence>
<dbReference type="InterPro" id="IPR004360">
    <property type="entry name" value="Glyas_Fos-R_dOase_dom"/>
</dbReference>
<dbReference type="InterPro" id="IPR029068">
    <property type="entry name" value="Glyas_Bleomycin-R_OHBP_Dase"/>
</dbReference>
<sequence length="127" mass="13816">MKRLSPVLVVEAIEPVLPFWVDRLGFAKTAEVPEGDALGFVMLDKDGVQVMYQTLRSIANDVETLADMPTGAAMLFIEVADVDAVEQALEGVEQVIPRRKTFYGADEVVVRDPAGNVITFAEFAESG</sequence>
<organism evidence="2 3">
    <name type="scientific">Candidatus Kutchimonas denitrificans</name>
    <dbReference type="NCBI Taxonomy" id="3056748"/>
    <lineage>
        <taxon>Bacteria</taxon>
        <taxon>Pseudomonadati</taxon>
        <taxon>Gemmatimonadota</taxon>
        <taxon>Gemmatimonadia</taxon>
        <taxon>Candidatus Palauibacterales</taxon>
        <taxon>Candidatus Palauibacteraceae</taxon>
        <taxon>Candidatus Kutchimonas</taxon>
    </lineage>
</organism>
<feature type="domain" description="Glyoxalase/fosfomycin resistance/dioxygenase" evidence="1">
    <location>
        <begin position="7"/>
        <end position="120"/>
    </location>
</feature>
<dbReference type="SUPFAM" id="SSF54593">
    <property type="entry name" value="Glyoxalase/Bleomycin resistance protein/Dihydroxybiphenyl dioxygenase"/>
    <property type="match status" value="1"/>
</dbReference>
<dbReference type="AlphaFoldDB" id="A0AAE5CAN2"/>
<evidence type="ECO:0000259" key="1">
    <source>
        <dbReference type="Pfam" id="PF00903"/>
    </source>
</evidence>
<dbReference type="Gene3D" id="3.10.180.10">
    <property type="entry name" value="2,3-Dihydroxybiphenyl 1,2-Dioxygenase, domain 1"/>
    <property type="match status" value="1"/>
</dbReference>
<comment type="caution">
    <text evidence="2">The sequence shown here is derived from an EMBL/GenBank/DDBJ whole genome shotgun (WGS) entry which is preliminary data.</text>
</comment>
<proteinExistence type="predicted"/>
<reference evidence="2 3" key="1">
    <citation type="submission" date="2020-01" db="EMBL/GenBank/DDBJ databases">
        <title>Genomes assembled from Gulf of Kutch pelagic sediment metagenomes.</title>
        <authorList>
            <person name="Chandrashekar M."/>
            <person name="Mahajan M.S."/>
            <person name="Dave K.J."/>
            <person name="Vatsa P."/>
            <person name="Nathani N.M."/>
        </authorList>
    </citation>
    <scope>NUCLEOTIDE SEQUENCE [LARGE SCALE GENOMIC DNA]</scope>
    <source>
        <strain evidence="2">KS3-K002</strain>
    </source>
</reference>
<protein>
    <recommendedName>
        <fullName evidence="1">Glyoxalase/fosfomycin resistance/dioxygenase domain-containing protein</fullName>
    </recommendedName>
</protein>
<accession>A0AAE5CAN2</accession>
<dbReference type="EMBL" id="JAACAK010000142">
    <property type="protein sequence ID" value="NIR76696.1"/>
    <property type="molecule type" value="Genomic_DNA"/>
</dbReference>
<dbReference type="Pfam" id="PF00903">
    <property type="entry name" value="Glyoxalase"/>
    <property type="match status" value="1"/>
</dbReference>
<gene>
    <name evidence="2" type="ORF">GWO12_16575</name>
</gene>
<name>A0AAE5CAN2_9BACT</name>